<gene>
    <name evidence="3" type="ORF">EPA93_13365</name>
</gene>
<dbReference type="InterPro" id="IPR029068">
    <property type="entry name" value="Glyas_Bleomycin-R_OHBP_Dase"/>
</dbReference>
<dbReference type="AlphaFoldDB" id="A0A4P6JNP8"/>
<dbReference type="InterPro" id="IPR051785">
    <property type="entry name" value="MMCE/EMCE_epimerase"/>
</dbReference>
<dbReference type="PANTHER" id="PTHR43048">
    <property type="entry name" value="METHYLMALONYL-COA EPIMERASE"/>
    <property type="match status" value="1"/>
</dbReference>
<dbReference type="SUPFAM" id="SSF54593">
    <property type="entry name" value="Glyoxalase/Bleomycin resistance protein/Dihydroxybiphenyl dioxygenase"/>
    <property type="match status" value="1"/>
</dbReference>
<feature type="domain" description="VOC" evidence="2">
    <location>
        <begin position="20"/>
        <end position="144"/>
    </location>
</feature>
<dbReference type="InterPro" id="IPR004360">
    <property type="entry name" value="Glyas_Fos-R_dOase_dom"/>
</dbReference>
<evidence type="ECO:0000259" key="2">
    <source>
        <dbReference type="PROSITE" id="PS51819"/>
    </source>
</evidence>
<keyword evidence="1" id="KW-0479">Metal-binding</keyword>
<dbReference type="Proteomes" id="UP000290365">
    <property type="component" value="Chromosome"/>
</dbReference>
<dbReference type="OrthoDB" id="793940at2"/>
<reference evidence="3 4" key="1">
    <citation type="submission" date="2019-01" db="EMBL/GenBank/DDBJ databases">
        <title>Ktedonosporobacter rubrisoli SCAWS-G2.</title>
        <authorList>
            <person name="Huang Y."/>
            <person name="Yan B."/>
        </authorList>
    </citation>
    <scope>NUCLEOTIDE SEQUENCE [LARGE SCALE GENOMIC DNA]</scope>
    <source>
        <strain evidence="3 4">SCAWS-G2</strain>
    </source>
</reference>
<evidence type="ECO:0000313" key="3">
    <source>
        <dbReference type="EMBL" id="QBD76939.1"/>
    </source>
</evidence>
<dbReference type="PANTHER" id="PTHR43048:SF4">
    <property type="entry name" value="RING-CLEAVING DIOXYGENASE-RELATED"/>
    <property type="match status" value="1"/>
</dbReference>
<protein>
    <submittedName>
        <fullName evidence="3">VOC family protein</fullName>
    </submittedName>
</protein>
<dbReference type="Gene3D" id="3.10.180.10">
    <property type="entry name" value="2,3-Dihydroxybiphenyl 1,2-Dioxygenase, domain 1"/>
    <property type="match status" value="1"/>
</dbReference>
<dbReference type="GO" id="GO:0046491">
    <property type="term" value="P:L-methylmalonyl-CoA metabolic process"/>
    <property type="evidence" value="ECO:0007669"/>
    <property type="project" value="TreeGrafter"/>
</dbReference>
<dbReference type="KEGG" id="kbs:EPA93_13365"/>
<keyword evidence="4" id="KW-1185">Reference proteome</keyword>
<accession>A0A4P6JNP8</accession>
<dbReference type="PROSITE" id="PS51819">
    <property type="entry name" value="VOC"/>
    <property type="match status" value="1"/>
</dbReference>
<dbReference type="EMBL" id="CP035758">
    <property type="protein sequence ID" value="QBD76939.1"/>
    <property type="molecule type" value="Genomic_DNA"/>
</dbReference>
<evidence type="ECO:0000256" key="1">
    <source>
        <dbReference type="ARBA" id="ARBA00022723"/>
    </source>
</evidence>
<evidence type="ECO:0000313" key="4">
    <source>
        <dbReference type="Proteomes" id="UP000290365"/>
    </source>
</evidence>
<organism evidence="3 4">
    <name type="scientific">Ktedonosporobacter rubrisoli</name>
    <dbReference type="NCBI Taxonomy" id="2509675"/>
    <lineage>
        <taxon>Bacteria</taxon>
        <taxon>Bacillati</taxon>
        <taxon>Chloroflexota</taxon>
        <taxon>Ktedonobacteria</taxon>
        <taxon>Ktedonobacterales</taxon>
        <taxon>Ktedonosporobacteraceae</taxon>
        <taxon>Ktedonosporobacter</taxon>
    </lineage>
</organism>
<dbReference type="GO" id="GO:0004493">
    <property type="term" value="F:methylmalonyl-CoA epimerase activity"/>
    <property type="evidence" value="ECO:0007669"/>
    <property type="project" value="TreeGrafter"/>
</dbReference>
<proteinExistence type="predicted"/>
<sequence>MSIKETKHDRNRDTKEKKMKLNDFRLLVNDFPASFHFWHELVGLPTIFRDENNTYAELDAGNVRLELLRADYFAASVGAPQLTVVQEGFRGVVVFEVDDLEATYADLVKRGAPSLAAPHDHPAGFARVALFTAPDGYALELFKSRGSFPH</sequence>
<dbReference type="InterPro" id="IPR037523">
    <property type="entry name" value="VOC_core"/>
</dbReference>
<dbReference type="GO" id="GO:0046872">
    <property type="term" value="F:metal ion binding"/>
    <property type="evidence" value="ECO:0007669"/>
    <property type="project" value="UniProtKB-KW"/>
</dbReference>
<name>A0A4P6JNP8_KTERU</name>
<dbReference type="Pfam" id="PF00903">
    <property type="entry name" value="Glyoxalase"/>
    <property type="match status" value="1"/>
</dbReference>